<accession>A0A9W5TBK9</accession>
<keyword evidence="1" id="KW-0472">Membrane</keyword>
<sequence length="1442" mass="158990">MQFWFTYPLSETQSYYVLQDCLVALYYQLYFLGKQCNADRLSGYGWGYCKYGEGVECDEGKDGTGCLSWICPVGNKSKHGNGKSDDTNPCGKKDGGKASPLQAFLTDCLPGFTCKELLKGGEYKTMLDKLRKDGDKDSVYPSCYPEFLSHRGHTKVFGQECAVPMGFSGSFREKSEGGQPGQAAAGTANGSSMIGLGLQAVLAYYASSNISNASLYQIVRCICSLTRRVPRSTGTLYGFFYGLGQVAFHRKKNEGKQEVNDYTFRDALKDEMNCCPGWRDPTCLMDALMGWTESDHITKHGQNKDQGNYTLGSLHRCSNTDGNPSCGPYFQPLTGSLYNSVAPVFCETYVSWIVHLTWRLQSGLQSLLDEFVKIDCSTSGCSTTGGSSSHCCKGGTDHGKECHCSDVVFCAGVSGLFYRFGFGYNSPAFLAGKIDDGDKATRKCSQFYDQLGNVVKGELFKKLFAAINDFKYTTRLPFIALEKPWKLSGSSPENPSRWIPECETCLHHWILPGLWRQASVTGYCWCDLADGVADLLQGIESQLTPEEKKIVQNVLDVMGNIGGNNRIRDLIDNVASQLAKFIGYEESGGGGGGGSGVAGSAPGSKLTGKGIGCCGNKSGCTCGSGKSGCTGKKYESKYTQSDKFDESLGGGDDSDDDNSTNKVREAKLRCAKILLGVIPFIFSGLSYMAWMAGSGKWNGNTFRNNTKLLHHYISRMGYKWDQLAEKKDGKEVFKVIKSSGILGKEDPKDKDYAQYLEKLRTEAGKEAQEESKEEKDKDKHSLLKLNILCSGYFRSLHTIDSIRSSTPRLPRTVREILYWLTSLPYCPIYRTLVPKVQEMFRVNGGSDGSVTFYSSGKDCTITTDNCVTYLLAASLASPFVLLTIQDTIDCLVGGSDEWQKKRTGDCSQGSPGAKSGNTSKDCPIILHDLYANSLFKFTYPLSETQSYYLLQDNLFALYYQCYFLYKQGFWGISNGLGWGYCRYGADVKCENVSGWKCVAGAVSTHFSSKTVCGQDGNGKASPLQAFLCDCLPGFTCGEVVKKMKTHGKDIATKYSDCYMEFLEHRQHVLDKPGQYCPIPMGFSGSFRKGTPLKSIGFQGDGVVGLGINAGLYYYAQNDLINSSLYQITRCISSLTRRVPRSTGTLYGFFYGLVDVYSGRKGGFHTKLEDELSCCPGTRDPDDLMNAVTNWRGGTHTEHKPGSHSKGTLDSLSGCNDKTATCGKYLHPLTGSLYNSVAPQFCETYVSWIVHLTGVLKEGFIEFRDTFNKIDCKEAGCGPKSGSTHCCQDGKSHSECSCENVVKCAGVLALFYRFGFIYSNTGDLLSKKKQCKQFYEHLGTVINGTAFKDLFSSINDFKYTTRLPFTLVIFSFWSIVLVYLVYSMAVNLDILHIQSHWRSPRSYLVPLQRLMADGSRKGFCILGYFQEANGDRLLSQGVNDVYL</sequence>
<reference evidence="2" key="1">
    <citation type="submission" date="2019-12" db="EMBL/GenBank/DDBJ databases">
        <title>Genome sequence of Babesia ovis.</title>
        <authorList>
            <person name="Yamagishi J."/>
            <person name="Sevinc F."/>
            <person name="Xuan X."/>
        </authorList>
    </citation>
    <scope>NUCLEOTIDE SEQUENCE</scope>
    <source>
        <strain evidence="2">Selcuk</strain>
    </source>
</reference>
<feature type="transmembrane region" description="Helical" evidence="1">
    <location>
        <begin position="1362"/>
        <end position="1381"/>
    </location>
</feature>
<comment type="caution">
    <text evidence="2">The sequence shown here is derived from an EMBL/GenBank/DDBJ whole genome shotgun (WGS) entry which is preliminary data.</text>
</comment>
<keyword evidence="1" id="KW-1133">Transmembrane helix</keyword>
<name>A0A9W5TBK9_BABOV</name>
<dbReference type="Pfam" id="PF12785">
    <property type="entry name" value="VESA1_N"/>
    <property type="match status" value="2"/>
</dbReference>
<dbReference type="OrthoDB" id="367192at2759"/>
<keyword evidence="1" id="KW-0812">Transmembrane</keyword>
<dbReference type="EMBL" id="BLIY01000018">
    <property type="protein sequence ID" value="GFE55249.1"/>
    <property type="molecule type" value="Genomic_DNA"/>
</dbReference>
<organism evidence="2 3">
    <name type="scientific">Babesia ovis</name>
    <dbReference type="NCBI Taxonomy" id="5869"/>
    <lineage>
        <taxon>Eukaryota</taxon>
        <taxon>Sar</taxon>
        <taxon>Alveolata</taxon>
        <taxon>Apicomplexa</taxon>
        <taxon>Aconoidasida</taxon>
        <taxon>Piroplasmida</taxon>
        <taxon>Babesiidae</taxon>
        <taxon>Babesia</taxon>
    </lineage>
</organism>
<protein>
    <submittedName>
        <fullName evidence="2">Variant erythrocyte surface antigen beta subunit, putative</fullName>
    </submittedName>
</protein>
<evidence type="ECO:0000313" key="2">
    <source>
        <dbReference type="EMBL" id="GFE55249.1"/>
    </source>
</evidence>
<evidence type="ECO:0000256" key="1">
    <source>
        <dbReference type="SAM" id="Phobius"/>
    </source>
</evidence>
<proteinExistence type="predicted"/>
<dbReference type="Proteomes" id="UP001057455">
    <property type="component" value="Unassembled WGS sequence"/>
</dbReference>
<gene>
    <name evidence="2" type="ORF">BaOVIS_026530</name>
</gene>
<evidence type="ECO:0000313" key="3">
    <source>
        <dbReference type="Proteomes" id="UP001057455"/>
    </source>
</evidence>
<keyword evidence="3" id="KW-1185">Reference proteome</keyword>
<dbReference type="InterPro" id="IPR024751">
    <property type="entry name" value="VESA1"/>
</dbReference>